<protein>
    <recommendedName>
        <fullName evidence="8">Phosphate-specific transport system accessory protein PhoU</fullName>
    </recommendedName>
</protein>
<sequence>MDTMERAIDIQLEDLKKMILLMGGHVEKSLAQVTAALLSRDVDMFSGVHDIEKLINEDHIRVDNACMHVLAKQGPVAKDLRLIISVLKINNDLERMGDQTVNISYSGKDYLGRKPIQQQLSDIQKMSEIAGRMVKGSLDSFVRGDVEQAKKILLMDDEIDALKNKVFQDAMAHMKAHSDDVEAGMDLILIARNLERLGDHATNIAEDVIFAFTGKDVRHGGKFG</sequence>
<keyword evidence="5 8" id="KW-0963">Cytoplasm</keyword>
<dbReference type="EMBL" id="BX842648">
    <property type="protein sequence ID" value="CAE78949.1"/>
    <property type="molecule type" value="Genomic_DNA"/>
</dbReference>
<feature type="domain" description="PhoU" evidence="9">
    <location>
        <begin position="123"/>
        <end position="208"/>
    </location>
</feature>
<evidence type="ECO:0000256" key="1">
    <source>
        <dbReference type="ARBA" id="ARBA00004496"/>
    </source>
</evidence>
<evidence type="ECO:0000256" key="7">
    <source>
        <dbReference type="ARBA" id="ARBA00056181"/>
    </source>
</evidence>
<name>Q6MP49_BDEBA</name>
<reference evidence="10 11" key="1">
    <citation type="journal article" date="2004" name="Science">
        <title>A predator unmasked: life cycle of Bdellovibrio bacteriovorus from a genomic perspective.</title>
        <authorList>
            <person name="Rendulic S."/>
            <person name="Jagtap P."/>
            <person name="Rosinus A."/>
            <person name="Eppinger M."/>
            <person name="Baar C."/>
            <person name="Lanz C."/>
            <person name="Keller H."/>
            <person name="Lambert C."/>
            <person name="Evans K.J."/>
            <person name="Goesmann A."/>
            <person name="Meyer F."/>
            <person name="Sockett R.E."/>
            <person name="Schuster S.C."/>
        </authorList>
    </citation>
    <scope>NUCLEOTIDE SEQUENCE [LARGE SCALE GENOMIC DNA]</scope>
    <source>
        <strain evidence="11">ATCC 15356 / DSM 50701 / NCIMB 9529 / HD100</strain>
    </source>
</reference>
<dbReference type="KEGG" id="bba:Bd1016"/>
<comment type="subunit">
    <text evidence="3 8">Homodimer.</text>
</comment>
<comment type="function">
    <text evidence="7 8">Plays a role in the regulation of phosphate uptake.</text>
</comment>
<dbReference type="Pfam" id="PF01895">
    <property type="entry name" value="PhoU"/>
    <property type="match status" value="2"/>
</dbReference>
<evidence type="ECO:0000256" key="3">
    <source>
        <dbReference type="ARBA" id="ARBA00011738"/>
    </source>
</evidence>
<dbReference type="SUPFAM" id="SSF109755">
    <property type="entry name" value="PhoU-like"/>
    <property type="match status" value="1"/>
</dbReference>
<dbReference type="GO" id="GO:0005737">
    <property type="term" value="C:cytoplasm"/>
    <property type="evidence" value="ECO:0007669"/>
    <property type="project" value="UniProtKB-SubCell"/>
</dbReference>
<evidence type="ECO:0000256" key="2">
    <source>
        <dbReference type="ARBA" id="ARBA00008107"/>
    </source>
</evidence>
<organism evidence="10 11">
    <name type="scientific">Bdellovibrio bacteriovorus (strain ATCC 15356 / DSM 50701 / NCIMB 9529 / HD100)</name>
    <dbReference type="NCBI Taxonomy" id="264462"/>
    <lineage>
        <taxon>Bacteria</taxon>
        <taxon>Pseudomonadati</taxon>
        <taxon>Bdellovibrionota</taxon>
        <taxon>Bdellovibrionia</taxon>
        <taxon>Bdellovibrionales</taxon>
        <taxon>Pseudobdellovibrionaceae</taxon>
        <taxon>Bdellovibrio</taxon>
    </lineage>
</organism>
<dbReference type="AlphaFoldDB" id="Q6MP49"/>
<keyword evidence="11" id="KW-1185">Reference proteome</keyword>
<evidence type="ECO:0000256" key="8">
    <source>
        <dbReference type="PIRNR" id="PIRNR003107"/>
    </source>
</evidence>
<evidence type="ECO:0000313" key="10">
    <source>
        <dbReference type="EMBL" id="CAE78949.1"/>
    </source>
</evidence>
<gene>
    <name evidence="10" type="primary">phoU</name>
    <name evidence="10" type="ordered locus">Bd1016</name>
</gene>
<dbReference type="HOGENOM" id="CLU_078518_2_1_7"/>
<dbReference type="FunFam" id="1.20.58.220:FF:000004">
    <property type="entry name" value="Phosphate-specific transport system accessory protein PhoU"/>
    <property type="match status" value="1"/>
</dbReference>
<dbReference type="NCBIfam" id="TIGR02135">
    <property type="entry name" value="phoU_full"/>
    <property type="match status" value="1"/>
</dbReference>
<comment type="subcellular location">
    <subcellularLocation>
        <location evidence="1 8">Cytoplasm</location>
    </subcellularLocation>
</comment>
<evidence type="ECO:0000313" key="11">
    <source>
        <dbReference type="Proteomes" id="UP000008080"/>
    </source>
</evidence>
<accession>Q6MP49</accession>
<dbReference type="eggNOG" id="COG0704">
    <property type="taxonomic scope" value="Bacteria"/>
</dbReference>
<dbReference type="InterPro" id="IPR026022">
    <property type="entry name" value="PhoU_dom"/>
</dbReference>
<dbReference type="STRING" id="264462.Bd1016"/>
<proteinExistence type="inferred from homology"/>
<dbReference type="GO" id="GO:0045936">
    <property type="term" value="P:negative regulation of phosphate metabolic process"/>
    <property type="evidence" value="ECO:0007669"/>
    <property type="project" value="InterPro"/>
</dbReference>
<dbReference type="GO" id="GO:0030643">
    <property type="term" value="P:intracellular phosphate ion homeostasis"/>
    <property type="evidence" value="ECO:0007669"/>
    <property type="project" value="InterPro"/>
</dbReference>
<dbReference type="Gene3D" id="1.20.58.220">
    <property type="entry name" value="Phosphate transport system protein phou homolog 2, domain 2"/>
    <property type="match status" value="1"/>
</dbReference>
<dbReference type="InterPro" id="IPR038078">
    <property type="entry name" value="PhoU-like_sf"/>
</dbReference>
<keyword evidence="6 8" id="KW-0592">Phosphate transport</keyword>
<evidence type="ECO:0000256" key="4">
    <source>
        <dbReference type="ARBA" id="ARBA00022448"/>
    </source>
</evidence>
<feature type="domain" description="PhoU" evidence="9">
    <location>
        <begin position="19"/>
        <end position="104"/>
    </location>
</feature>
<dbReference type="PIRSF" id="PIRSF003107">
    <property type="entry name" value="PhoU"/>
    <property type="match status" value="1"/>
</dbReference>
<evidence type="ECO:0000256" key="5">
    <source>
        <dbReference type="ARBA" id="ARBA00022490"/>
    </source>
</evidence>
<keyword evidence="4 8" id="KW-0813">Transport</keyword>
<comment type="similarity">
    <text evidence="2 8">Belongs to the PhoU family.</text>
</comment>
<evidence type="ECO:0000259" key="9">
    <source>
        <dbReference type="Pfam" id="PF01895"/>
    </source>
</evidence>
<evidence type="ECO:0000256" key="6">
    <source>
        <dbReference type="ARBA" id="ARBA00022592"/>
    </source>
</evidence>
<dbReference type="PANTHER" id="PTHR42930">
    <property type="entry name" value="PHOSPHATE-SPECIFIC TRANSPORT SYSTEM ACCESSORY PROTEIN PHOU"/>
    <property type="match status" value="1"/>
</dbReference>
<dbReference type="Proteomes" id="UP000008080">
    <property type="component" value="Chromosome"/>
</dbReference>
<dbReference type="PANTHER" id="PTHR42930:SF3">
    <property type="entry name" value="PHOSPHATE-SPECIFIC TRANSPORT SYSTEM ACCESSORY PROTEIN PHOU"/>
    <property type="match status" value="1"/>
</dbReference>
<dbReference type="InterPro" id="IPR028366">
    <property type="entry name" value="PhoU"/>
</dbReference>
<dbReference type="GO" id="GO:0006817">
    <property type="term" value="P:phosphate ion transport"/>
    <property type="evidence" value="ECO:0007669"/>
    <property type="project" value="UniProtKB-KW"/>
</dbReference>